<keyword evidence="16" id="KW-1185">Reference proteome</keyword>
<dbReference type="PANTHER" id="PTHR43289:SF6">
    <property type="entry name" value="SERINE_THREONINE-PROTEIN KINASE NEKL-3"/>
    <property type="match status" value="1"/>
</dbReference>
<dbReference type="FunFam" id="1.10.510.10:FF:000021">
    <property type="entry name" value="Serine/threonine protein kinase"/>
    <property type="match status" value="1"/>
</dbReference>
<keyword evidence="7" id="KW-0812">Transmembrane</keyword>
<accession>A0A7I7Y4M8</accession>
<dbReference type="AlphaFoldDB" id="A0A7I7Y4M8"/>
<evidence type="ECO:0000256" key="6">
    <source>
        <dbReference type="ARBA" id="ARBA00022679"/>
    </source>
</evidence>
<keyword evidence="8" id="KW-0547">Nucleotide-binding</keyword>
<dbReference type="SUPFAM" id="SSF56112">
    <property type="entry name" value="Protein kinase-like (PK-like)"/>
    <property type="match status" value="1"/>
</dbReference>
<dbReference type="FunFam" id="3.30.200.20:FF:000035">
    <property type="entry name" value="Serine/threonine protein kinase Stk1"/>
    <property type="match status" value="1"/>
</dbReference>
<dbReference type="PROSITE" id="PS50011">
    <property type="entry name" value="PROTEIN_KINASE_DOM"/>
    <property type="match status" value="1"/>
</dbReference>
<evidence type="ECO:0000256" key="13">
    <source>
        <dbReference type="ARBA" id="ARBA00047899"/>
    </source>
</evidence>
<evidence type="ECO:0000256" key="1">
    <source>
        <dbReference type="ARBA" id="ARBA00004162"/>
    </source>
</evidence>
<comment type="catalytic activity">
    <reaction evidence="13">
        <text>L-threonyl-[protein] + ATP = O-phospho-L-threonyl-[protein] + ADP + H(+)</text>
        <dbReference type="Rhea" id="RHEA:46608"/>
        <dbReference type="Rhea" id="RHEA-COMP:11060"/>
        <dbReference type="Rhea" id="RHEA-COMP:11605"/>
        <dbReference type="ChEBI" id="CHEBI:15378"/>
        <dbReference type="ChEBI" id="CHEBI:30013"/>
        <dbReference type="ChEBI" id="CHEBI:30616"/>
        <dbReference type="ChEBI" id="CHEBI:61977"/>
        <dbReference type="ChEBI" id="CHEBI:456216"/>
        <dbReference type="EC" id="2.7.11.1"/>
    </reaction>
</comment>
<dbReference type="GO" id="GO:0045717">
    <property type="term" value="P:negative regulation of fatty acid biosynthetic process"/>
    <property type="evidence" value="ECO:0007669"/>
    <property type="project" value="UniProtKB-ARBA"/>
</dbReference>
<keyword evidence="12" id="KW-0472">Membrane</keyword>
<dbReference type="Proteomes" id="UP000466931">
    <property type="component" value="Chromosome"/>
</dbReference>
<dbReference type="PANTHER" id="PTHR43289">
    <property type="entry name" value="MITOGEN-ACTIVATED PROTEIN KINASE KINASE KINASE 20-RELATED"/>
    <property type="match status" value="1"/>
</dbReference>
<keyword evidence="4" id="KW-0723">Serine/threonine-protein kinase</keyword>
<dbReference type="Gene3D" id="3.30.200.20">
    <property type="entry name" value="Phosphorylase Kinase, domain 1"/>
    <property type="match status" value="1"/>
</dbReference>
<dbReference type="InterPro" id="IPR026954">
    <property type="entry name" value="PknH-like_Extracell"/>
</dbReference>
<dbReference type="InterPro" id="IPR011009">
    <property type="entry name" value="Kinase-like_dom_sf"/>
</dbReference>
<keyword evidence="9 15" id="KW-0418">Kinase</keyword>
<evidence type="ECO:0000256" key="7">
    <source>
        <dbReference type="ARBA" id="ARBA00022692"/>
    </source>
</evidence>
<dbReference type="Pfam" id="PF14032">
    <property type="entry name" value="PknH_C"/>
    <property type="match status" value="1"/>
</dbReference>
<dbReference type="GO" id="GO:0005886">
    <property type="term" value="C:plasma membrane"/>
    <property type="evidence" value="ECO:0007669"/>
    <property type="project" value="UniProtKB-SubCell"/>
</dbReference>
<comment type="catalytic activity">
    <reaction evidence="14">
        <text>L-seryl-[protein] + ATP = O-phospho-L-seryl-[protein] + ADP + H(+)</text>
        <dbReference type="Rhea" id="RHEA:17989"/>
        <dbReference type="Rhea" id="RHEA-COMP:9863"/>
        <dbReference type="Rhea" id="RHEA-COMP:11604"/>
        <dbReference type="ChEBI" id="CHEBI:15378"/>
        <dbReference type="ChEBI" id="CHEBI:29999"/>
        <dbReference type="ChEBI" id="CHEBI:30616"/>
        <dbReference type="ChEBI" id="CHEBI:83421"/>
        <dbReference type="ChEBI" id="CHEBI:456216"/>
        <dbReference type="EC" id="2.7.11.1"/>
    </reaction>
</comment>
<evidence type="ECO:0000313" key="15">
    <source>
        <dbReference type="EMBL" id="BBZ36002.1"/>
    </source>
</evidence>
<dbReference type="InterPro" id="IPR008271">
    <property type="entry name" value="Ser/Thr_kinase_AS"/>
</dbReference>
<keyword evidence="3" id="KW-1003">Cell membrane</keyword>
<dbReference type="Gene3D" id="1.10.510.10">
    <property type="entry name" value="Transferase(Phosphotransferase) domain 1"/>
    <property type="match status" value="1"/>
</dbReference>
<sequence length="575" mass="59456">MLTEGSEVAGYRIERILGTGGMGAVYLAAHPTLPRRDALKVLSAELSRDADFRTRFTREADVAASLDLPQIVAVYDRGQTEDGQLWIAMQYVDGTDADAALRAGQMTPERAVHIIGEVAKALDYAHGRGIVHRDIKPANFLLSGHAGAGERVLLGDFGIARALDDVGLTATGLVMATIAYAAPEVISGEVFDGRADIYSLGCTLFRLVTGKAPFAATNGPAAVMKAHLMDQPPRVTDVVPALPAAFDDVIAIAMAKDPAARFPAAAALAAAATEALRNPNTPRRLPSPPVVPVPGPEVISYPHTTPGAPPVFTAPPIYTAPGVPAPRRTGHGALIGALAGVVVLVAGIGAAVAVWPDSGGADADAPADPEKTAAVPNSAPLADVAPGELRPLLLTTDEIPGNTGDQAVVLETDGDQLLDDSATIDNQTCLGAWAPAQQAVYGGSGHSGVAVQTLRALYEKPWRNGVVQAVVAFPTADEAGVSLQLQRQKWEQCAGTTVTVTPAGEPGQPWQFGQPVNRTGAYTLEATPPGSDVTCQHALSARANVLIDVKRCGPVGSTDVSALVAAIAAKMPRQQ</sequence>
<dbReference type="GO" id="GO:0004674">
    <property type="term" value="F:protein serine/threonine kinase activity"/>
    <property type="evidence" value="ECO:0007669"/>
    <property type="project" value="UniProtKB-KW"/>
</dbReference>
<evidence type="ECO:0000256" key="2">
    <source>
        <dbReference type="ARBA" id="ARBA00012513"/>
    </source>
</evidence>
<protein>
    <recommendedName>
        <fullName evidence="2">non-specific serine/threonine protein kinase</fullName>
        <ecNumber evidence="2">2.7.11.1</ecNumber>
    </recommendedName>
</protein>
<evidence type="ECO:0000256" key="10">
    <source>
        <dbReference type="ARBA" id="ARBA00022840"/>
    </source>
</evidence>
<evidence type="ECO:0000313" key="16">
    <source>
        <dbReference type="Proteomes" id="UP000466931"/>
    </source>
</evidence>
<evidence type="ECO:0000256" key="8">
    <source>
        <dbReference type="ARBA" id="ARBA00022741"/>
    </source>
</evidence>
<evidence type="ECO:0000256" key="3">
    <source>
        <dbReference type="ARBA" id="ARBA00022475"/>
    </source>
</evidence>
<evidence type="ECO:0000256" key="11">
    <source>
        <dbReference type="ARBA" id="ARBA00022989"/>
    </source>
</evidence>
<gene>
    <name evidence="15" type="primary">pknJ_1</name>
    <name evidence="15" type="ORF">MCNF_46070</name>
</gene>
<proteinExistence type="predicted"/>
<evidence type="ECO:0000256" key="12">
    <source>
        <dbReference type="ARBA" id="ARBA00023136"/>
    </source>
</evidence>
<dbReference type="GO" id="GO:0005524">
    <property type="term" value="F:ATP binding"/>
    <property type="evidence" value="ECO:0007669"/>
    <property type="project" value="UniProtKB-KW"/>
</dbReference>
<keyword evidence="6" id="KW-0808">Transferase</keyword>
<dbReference type="CDD" id="cd14014">
    <property type="entry name" value="STKc_PknB_like"/>
    <property type="match status" value="1"/>
</dbReference>
<dbReference type="SMART" id="SM00220">
    <property type="entry name" value="S_TKc"/>
    <property type="match status" value="1"/>
</dbReference>
<name>A0A7I7Y4M8_9MYCO</name>
<keyword evidence="11" id="KW-1133">Transmembrane helix</keyword>
<dbReference type="PROSITE" id="PS00108">
    <property type="entry name" value="PROTEIN_KINASE_ST"/>
    <property type="match status" value="1"/>
</dbReference>
<dbReference type="EC" id="2.7.11.1" evidence="2"/>
<keyword evidence="10" id="KW-0067">ATP-binding</keyword>
<comment type="subcellular location">
    <subcellularLocation>
        <location evidence="1">Cell membrane</location>
        <topology evidence="1">Single-pass membrane protein</topology>
    </subcellularLocation>
</comment>
<evidence type="ECO:0000256" key="9">
    <source>
        <dbReference type="ARBA" id="ARBA00022777"/>
    </source>
</evidence>
<evidence type="ECO:0000256" key="4">
    <source>
        <dbReference type="ARBA" id="ARBA00022527"/>
    </source>
</evidence>
<dbReference type="InterPro" id="IPR038232">
    <property type="entry name" value="PknH-like_Extracell_sf"/>
</dbReference>
<dbReference type="Gene3D" id="3.40.1000.70">
    <property type="entry name" value="PknH-like extracellular domain"/>
    <property type="match status" value="1"/>
</dbReference>
<reference evidence="15" key="1">
    <citation type="journal article" date="2019" name="Emerg. Microbes Infect.">
        <title>Comprehensive subspecies identification of 175 nontuberculous mycobacteria species based on 7547 genomic profiles.</title>
        <authorList>
            <person name="Matsumoto Y."/>
            <person name="Kinjo T."/>
            <person name="Motooka D."/>
            <person name="Nabeya D."/>
            <person name="Jung N."/>
            <person name="Uechi K."/>
            <person name="Horii T."/>
            <person name="Iida T."/>
            <person name="Fujita J."/>
            <person name="Nakamura S."/>
        </authorList>
    </citation>
    <scope>NUCLEOTIDE SEQUENCE [LARGE SCALE GENOMIC DNA]</scope>
    <source>
        <strain evidence="15">JCM 13671</strain>
    </source>
</reference>
<dbReference type="EMBL" id="AP022612">
    <property type="protein sequence ID" value="BBZ36002.1"/>
    <property type="molecule type" value="Genomic_DNA"/>
</dbReference>
<dbReference type="Pfam" id="PF00069">
    <property type="entry name" value="Pkinase"/>
    <property type="match status" value="1"/>
</dbReference>
<organism evidence="15 16">
    <name type="scientific">Mycolicibacterium confluentis</name>
    <dbReference type="NCBI Taxonomy" id="28047"/>
    <lineage>
        <taxon>Bacteria</taxon>
        <taxon>Bacillati</taxon>
        <taxon>Actinomycetota</taxon>
        <taxon>Actinomycetes</taxon>
        <taxon>Mycobacteriales</taxon>
        <taxon>Mycobacteriaceae</taxon>
        <taxon>Mycolicibacterium</taxon>
    </lineage>
</organism>
<evidence type="ECO:0000256" key="5">
    <source>
        <dbReference type="ARBA" id="ARBA00022553"/>
    </source>
</evidence>
<dbReference type="InterPro" id="IPR000719">
    <property type="entry name" value="Prot_kinase_dom"/>
</dbReference>
<dbReference type="OrthoDB" id="5622056at2"/>
<reference evidence="15" key="2">
    <citation type="submission" date="2020-02" db="EMBL/GenBank/DDBJ databases">
        <authorList>
            <person name="Matsumoto Y."/>
            <person name="Motooka D."/>
            <person name="Nakamura S."/>
        </authorList>
    </citation>
    <scope>NUCLEOTIDE SEQUENCE</scope>
    <source>
        <strain evidence="15">JCM 13671</strain>
    </source>
</reference>
<evidence type="ECO:0000256" key="14">
    <source>
        <dbReference type="ARBA" id="ARBA00048679"/>
    </source>
</evidence>
<keyword evidence="5" id="KW-0597">Phosphoprotein</keyword>